<keyword evidence="1" id="KW-0812">Transmembrane</keyword>
<sequence length="188" mass="23021">MTFHFQDNMHIDFYWVYKIMNQKQLFIKKSNYFQKSLFWAVLKIQSLLYQKYGLSICTNQYILQQFKYSKSIKEFSSMIINHLSFILQMMIYLLPIKSFVDVIFLNLILIIFLSYNLQILLIFFVSSQKNQLKIIIQINFQVNINQFFSPQLSNPSLLQIKNCLRLFYFMFYSQRYYKIRINLLQFFK</sequence>
<accession>A0A8S1R7B2</accession>
<evidence type="ECO:0000313" key="2">
    <source>
        <dbReference type="EMBL" id="CAD8122620.1"/>
    </source>
</evidence>
<dbReference type="AlphaFoldDB" id="A0A8S1R7B2"/>
<evidence type="ECO:0000256" key="1">
    <source>
        <dbReference type="SAM" id="Phobius"/>
    </source>
</evidence>
<gene>
    <name evidence="2" type="ORF">PSON_ATCC_30995.1.T1390133</name>
</gene>
<dbReference type="EMBL" id="CAJJDN010000139">
    <property type="protein sequence ID" value="CAD8122620.1"/>
    <property type="molecule type" value="Genomic_DNA"/>
</dbReference>
<dbReference type="Proteomes" id="UP000692954">
    <property type="component" value="Unassembled WGS sequence"/>
</dbReference>
<comment type="caution">
    <text evidence="2">The sequence shown here is derived from an EMBL/GenBank/DDBJ whole genome shotgun (WGS) entry which is preliminary data.</text>
</comment>
<evidence type="ECO:0000313" key="3">
    <source>
        <dbReference type="Proteomes" id="UP000692954"/>
    </source>
</evidence>
<name>A0A8S1R7B2_9CILI</name>
<keyword evidence="1" id="KW-1133">Transmembrane helix</keyword>
<keyword evidence="1" id="KW-0472">Membrane</keyword>
<keyword evidence="3" id="KW-1185">Reference proteome</keyword>
<reference evidence="2" key="1">
    <citation type="submission" date="2021-01" db="EMBL/GenBank/DDBJ databases">
        <authorList>
            <consortium name="Genoscope - CEA"/>
            <person name="William W."/>
        </authorList>
    </citation>
    <scope>NUCLEOTIDE SEQUENCE</scope>
</reference>
<organism evidence="2 3">
    <name type="scientific">Paramecium sonneborni</name>
    <dbReference type="NCBI Taxonomy" id="65129"/>
    <lineage>
        <taxon>Eukaryota</taxon>
        <taxon>Sar</taxon>
        <taxon>Alveolata</taxon>
        <taxon>Ciliophora</taxon>
        <taxon>Intramacronucleata</taxon>
        <taxon>Oligohymenophorea</taxon>
        <taxon>Peniculida</taxon>
        <taxon>Parameciidae</taxon>
        <taxon>Paramecium</taxon>
    </lineage>
</organism>
<protein>
    <recommendedName>
        <fullName evidence="4">Transmembrane protein</fullName>
    </recommendedName>
</protein>
<evidence type="ECO:0008006" key="4">
    <source>
        <dbReference type="Google" id="ProtNLM"/>
    </source>
</evidence>
<feature type="transmembrane region" description="Helical" evidence="1">
    <location>
        <begin position="102"/>
        <end position="125"/>
    </location>
</feature>
<proteinExistence type="predicted"/>
<feature type="transmembrane region" description="Helical" evidence="1">
    <location>
        <begin position="75"/>
        <end position="96"/>
    </location>
</feature>